<dbReference type="InterPro" id="IPR015168">
    <property type="entry name" value="SsuA/THI5"/>
</dbReference>
<comment type="function">
    <text evidence="5">Part of a binding-protein-dependent transport system for aliphatic sulfonates. Putative binding protein.</text>
</comment>
<evidence type="ECO:0000313" key="9">
    <source>
        <dbReference type="Proteomes" id="UP000246077"/>
    </source>
</evidence>
<protein>
    <recommendedName>
        <fullName evidence="6">Putative aliphatic sulfonates-binding protein</fullName>
    </recommendedName>
</protein>
<evidence type="ECO:0000256" key="5">
    <source>
        <dbReference type="ARBA" id="ARBA00055538"/>
    </source>
</evidence>
<proteinExistence type="inferred from homology"/>
<dbReference type="PROSITE" id="PS51318">
    <property type="entry name" value="TAT"/>
    <property type="match status" value="1"/>
</dbReference>
<keyword evidence="4" id="KW-0732">Signal</keyword>
<dbReference type="PANTHER" id="PTHR30024">
    <property type="entry name" value="ALIPHATIC SULFONATES-BINDING PROTEIN-RELATED"/>
    <property type="match status" value="1"/>
</dbReference>
<dbReference type="GO" id="GO:0042597">
    <property type="term" value="C:periplasmic space"/>
    <property type="evidence" value="ECO:0007669"/>
    <property type="project" value="UniProtKB-SubCell"/>
</dbReference>
<sequence length="326" mass="34226">MTSTITRQGRITRRHVLAGGTALAAGLAAGLPRGARAADKVIRIGYQKYGSLVLLKGKGALEPALKDLGFSVTWTEFAAGPQLLEALNVGAIDFGTVGEAPPIFAQAAGAPLLYVANEPPAPEGEAILVPKDSPLKTVADLKGKRVAFNKGSNVQFLVVKALRANGLDYKDIEPVYLPPADARAAFEKGAIDAWAIWDPFQAAAEAAIGARTLVNGVGLVANHQFYLAEQKFTDANPQVVDAVLKGLYDIGEEVRADPEAAAKKLSPNVGIPAPVLAIAIRRQAFGLKPLTPEVVEAQQAIADTFFELGLLPKAIKVADVVRKAAS</sequence>
<dbReference type="Gene3D" id="3.40.190.10">
    <property type="entry name" value="Periplasmic binding protein-like II"/>
    <property type="match status" value="2"/>
</dbReference>
<dbReference type="NCBIfam" id="NF008588">
    <property type="entry name" value="PRK11553.1"/>
    <property type="match status" value="1"/>
</dbReference>
<dbReference type="SUPFAM" id="SSF53850">
    <property type="entry name" value="Periplasmic binding protein-like II"/>
    <property type="match status" value="1"/>
</dbReference>
<evidence type="ECO:0000256" key="2">
    <source>
        <dbReference type="ARBA" id="ARBA00010742"/>
    </source>
</evidence>
<dbReference type="NCBIfam" id="TIGR01728">
    <property type="entry name" value="SsuA_fam"/>
    <property type="match status" value="1"/>
</dbReference>
<dbReference type="GO" id="GO:0016020">
    <property type="term" value="C:membrane"/>
    <property type="evidence" value="ECO:0007669"/>
    <property type="project" value="InterPro"/>
</dbReference>
<dbReference type="SMART" id="SM00062">
    <property type="entry name" value="PBPb"/>
    <property type="match status" value="1"/>
</dbReference>
<dbReference type="InterPro" id="IPR010067">
    <property type="entry name" value="ABC_SsuA_sub-bd"/>
</dbReference>
<dbReference type="AlphaFoldDB" id="A0A317E168"/>
<accession>A0A317E168</accession>
<dbReference type="RefSeq" id="WP_109921343.1">
    <property type="nucleotide sequence ID" value="NZ_QGLF01000003.1"/>
</dbReference>
<dbReference type="GO" id="GO:0042626">
    <property type="term" value="F:ATPase-coupled transmembrane transporter activity"/>
    <property type="evidence" value="ECO:0007669"/>
    <property type="project" value="InterPro"/>
</dbReference>
<name>A0A317E168_9PROT</name>
<comment type="subcellular location">
    <subcellularLocation>
        <location evidence="1">Periplasm</location>
    </subcellularLocation>
</comment>
<dbReference type="CDD" id="cd13557">
    <property type="entry name" value="PBP2_SsuA"/>
    <property type="match status" value="1"/>
</dbReference>
<evidence type="ECO:0000256" key="4">
    <source>
        <dbReference type="ARBA" id="ARBA00022729"/>
    </source>
</evidence>
<dbReference type="Pfam" id="PF09084">
    <property type="entry name" value="NMT1"/>
    <property type="match status" value="1"/>
</dbReference>
<dbReference type="OrthoDB" id="7374754at2"/>
<evidence type="ECO:0000313" key="8">
    <source>
        <dbReference type="EMBL" id="PWR20699.1"/>
    </source>
</evidence>
<comment type="similarity">
    <text evidence="2">Belongs to the bacterial solute-binding protein SsuA/TauA family.</text>
</comment>
<dbReference type="InterPro" id="IPR006311">
    <property type="entry name" value="TAT_signal"/>
</dbReference>
<keyword evidence="3" id="KW-0813">Transport</keyword>
<dbReference type="EMBL" id="QGLF01000003">
    <property type="protein sequence ID" value="PWR20699.1"/>
    <property type="molecule type" value="Genomic_DNA"/>
</dbReference>
<gene>
    <name evidence="8" type="ORF">DKG75_11920</name>
</gene>
<comment type="caution">
    <text evidence="8">The sequence shown here is derived from an EMBL/GenBank/DDBJ whole genome shotgun (WGS) entry which is preliminary data.</text>
</comment>
<evidence type="ECO:0000259" key="7">
    <source>
        <dbReference type="SMART" id="SM00062"/>
    </source>
</evidence>
<keyword evidence="9" id="KW-1185">Reference proteome</keyword>
<dbReference type="Proteomes" id="UP000246077">
    <property type="component" value="Unassembled WGS sequence"/>
</dbReference>
<evidence type="ECO:0000256" key="3">
    <source>
        <dbReference type="ARBA" id="ARBA00022448"/>
    </source>
</evidence>
<organism evidence="8 9">
    <name type="scientific">Zavarzinia compransoris</name>
    <dbReference type="NCBI Taxonomy" id="1264899"/>
    <lineage>
        <taxon>Bacteria</taxon>
        <taxon>Pseudomonadati</taxon>
        <taxon>Pseudomonadota</taxon>
        <taxon>Alphaproteobacteria</taxon>
        <taxon>Rhodospirillales</taxon>
        <taxon>Zavarziniaceae</taxon>
        <taxon>Zavarzinia</taxon>
    </lineage>
</organism>
<dbReference type="InterPro" id="IPR001638">
    <property type="entry name" value="Solute-binding_3/MltF_N"/>
</dbReference>
<evidence type="ECO:0000256" key="1">
    <source>
        <dbReference type="ARBA" id="ARBA00004418"/>
    </source>
</evidence>
<feature type="domain" description="Solute-binding protein family 3/N-terminal" evidence="7">
    <location>
        <begin position="41"/>
        <end position="258"/>
    </location>
</feature>
<evidence type="ECO:0000256" key="6">
    <source>
        <dbReference type="ARBA" id="ARBA00070228"/>
    </source>
</evidence>
<reference evidence="9" key="1">
    <citation type="submission" date="2018-05" db="EMBL/GenBank/DDBJ databases">
        <title>Zavarzinia sp. HR-AS.</title>
        <authorList>
            <person name="Lee Y."/>
            <person name="Jeon C.O."/>
        </authorList>
    </citation>
    <scope>NUCLEOTIDE SEQUENCE [LARGE SCALE GENOMIC DNA]</scope>
    <source>
        <strain evidence="9">DSM 1231</strain>
    </source>
</reference>
<dbReference type="PANTHER" id="PTHR30024:SF42">
    <property type="entry name" value="ALIPHATIC SULFONATES-BINDING PROTEIN-RELATED"/>
    <property type="match status" value="1"/>
</dbReference>
<dbReference type="FunFam" id="3.40.190.10:FF:000050">
    <property type="entry name" value="Sulfonate ABC transporter substrate-binding protein"/>
    <property type="match status" value="1"/>
</dbReference>